<evidence type="ECO:0000313" key="3">
    <source>
        <dbReference type="EMBL" id="KAK8044807.1"/>
    </source>
</evidence>
<dbReference type="SMART" id="SM00248">
    <property type="entry name" value="ANK"/>
    <property type="match status" value="3"/>
</dbReference>
<keyword evidence="4" id="KW-1185">Reference proteome</keyword>
<name>A0ABR1TDX3_9PEZI</name>
<proteinExistence type="predicted"/>
<protein>
    <submittedName>
        <fullName evidence="3">Uncharacterized protein</fullName>
    </submittedName>
</protein>
<dbReference type="EMBL" id="JAQQWK010000003">
    <property type="protein sequence ID" value="KAK8044807.1"/>
    <property type="molecule type" value="Genomic_DNA"/>
</dbReference>
<feature type="compositionally biased region" description="Polar residues" evidence="2">
    <location>
        <begin position="38"/>
        <end position="47"/>
    </location>
</feature>
<dbReference type="PANTHER" id="PTHR22677:SF4">
    <property type="entry name" value="USHER SYNDROME TYPE-1G PROTEIN-LIKE PROTEIN"/>
    <property type="match status" value="1"/>
</dbReference>
<organism evidence="3 4">
    <name type="scientific">Apiospora rasikravindrae</name>
    <dbReference type="NCBI Taxonomy" id="990691"/>
    <lineage>
        <taxon>Eukaryota</taxon>
        <taxon>Fungi</taxon>
        <taxon>Dikarya</taxon>
        <taxon>Ascomycota</taxon>
        <taxon>Pezizomycotina</taxon>
        <taxon>Sordariomycetes</taxon>
        <taxon>Xylariomycetidae</taxon>
        <taxon>Amphisphaeriales</taxon>
        <taxon>Apiosporaceae</taxon>
        <taxon>Apiospora</taxon>
    </lineage>
</organism>
<dbReference type="InterPro" id="IPR039323">
    <property type="entry name" value="ANKRD_45/46/60"/>
</dbReference>
<dbReference type="PROSITE" id="PS50088">
    <property type="entry name" value="ANK_REPEAT"/>
    <property type="match status" value="3"/>
</dbReference>
<comment type="caution">
    <text evidence="3">The sequence shown here is derived from an EMBL/GenBank/DDBJ whole genome shotgun (WGS) entry which is preliminary data.</text>
</comment>
<accession>A0ABR1TDX3</accession>
<dbReference type="SUPFAM" id="SSF48403">
    <property type="entry name" value="Ankyrin repeat"/>
    <property type="match status" value="1"/>
</dbReference>
<dbReference type="PANTHER" id="PTHR22677">
    <property type="entry name" value="ANKYRIN REPEAT DOMAIN-CONTAINING PROTEIN 60"/>
    <property type="match status" value="1"/>
</dbReference>
<dbReference type="InterPro" id="IPR036770">
    <property type="entry name" value="Ankyrin_rpt-contain_sf"/>
</dbReference>
<dbReference type="Pfam" id="PF00023">
    <property type="entry name" value="Ank"/>
    <property type="match status" value="1"/>
</dbReference>
<evidence type="ECO:0000256" key="1">
    <source>
        <dbReference type="PROSITE-ProRule" id="PRU00023"/>
    </source>
</evidence>
<dbReference type="Pfam" id="PF12796">
    <property type="entry name" value="Ank_2"/>
    <property type="match status" value="1"/>
</dbReference>
<dbReference type="PRINTS" id="PR01415">
    <property type="entry name" value="ANKYRIN"/>
</dbReference>
<dbReference type="PROSITE" id="PS50297">
    <property type="entry name" value="ANK_REP_REGION"/>
    <property type="match status" value="3"/>
</dbReference>
<feature type="repeat" description="ANK" evidence="1">
    <location>
        <begin position="88"/>
        <end position="120"/>
    </location>
</feature>
<feature type="repeat" description="ANK" evidence="1">
    <location>
        <begin position="154"/>
        <end position="186"/>
    </location>
</feature>
<dbReference type="Proteomes" id="UP001444661">
    <property type="component" value="Unassembled WGS sequence"/>
</dbReference>
<sequence>MQLSLGSAGAEESRHESNTVGELQPPKPSGMLSPPLSTPNGRSSSVTGAMHTCPVAKPSLSLVPHYVPPCAQTIKVSTTAVPREPFRMGRTALHISAERGNIAMVTFLLENDVDLDTPDGQGRTALHLAVESGHFPVVAKLLEMGADTDLVDYNGLSPIHTAAETDREEILSLLIREGADIHARVAATDIANQKEDM</sequence>
<reference evidence="3 4" key="1">
    <citation type="submission" date="2023-01" db="EMBL/GenBank/DDBJ databases">
        <title>Analysis of 21 Apiospora genomes using comparative genomics revels a genus with tremendous synthesis potential of carbohydrate active enzymes and secondary metabolites.</title>
        <authorList>
            <person name="Sorensen T."/>
        </authorList>
    </citation>
    <scope>NUCLEOTIDE SEQUENCE [LARGE SCALE GENOMIC DNA]</scope>
    <source>
        <strain evidence="3 4">CBS 33761</strain>
    </source>
</reference>
<dbReference type="InterPro" id="IPR002110">
    <property type="entry name" value="Ankyrin_rpt"/>
</dbReference>
<keyword evidence="1" id="KW-0040">ANK repeat</keyword>
<evidence type="ECO:0000313" key="4">
    <source>
        <dbReference type="Proteomes" id="UP001444661"/>
    </source>
</evidence>
<feature type="repeat" description="ANK" evidence="1">
    <location>
        <begin position="121"/>
        <end position="153"/>
    </location>
</feature>
<feature type="region of interest" description="Disordered" evidence="2">
    <location>
        <begin position="1"/>
        <end position="50"/>
    </location>
</feature>
<evidence type="ECO:0000256" key="2">
    <source>
        <dbReference type="SAM" id="MobiDB-lite"/>
    </source>
</evidence>
<dbReference type="Gene3D" id="1.25.40.20">
    <property type="entry name" value="Ankyrin repeat-containing domain"/>
    <property type="match status" value="1"/>
</dbReference>
<gene>
    <name evidence="3" type="ORF">PG993_004831</name>
</gene>